<keyword evidence="3" id="KW-1185">Reference proteome</keyword>
<dbReference type="EMBL" id="CP039291">
    <property type="protein sequence ID" value="QCB94584.1"/>
    <property type="molecule type" value="Genomic_DNA"/>
</dbReference>
<keyword evidence="1" id="KW-0472">Membrane</keyword>
<name>A0A4P7SNR0_9CELL</name>
<dbReference type="Proteomes" id="UP000296469">
    <property type="component" value="Chromosome"/>
</dbReference>
<sequence length="167" mass="16927">MRTRPAPVLRHARARALTLAGVLVAATPLVAAAQGRVMVHRCVAADGALASLGLRMDVLASADHCPQGAYALGATSQGAVLLLSVAVPVVVLHLVLAAAGLGLGALVRRARTGVVALLGAAAVRRVVARALPAVPRTPLTAPVLPVLVRHDRGLVLVRPHRGPPAAC</sequence>
<reference evidence="2 3" key="1">
    <citation type="submission" date="2019-04" db="EMBL/GenBank/DDBJ databases">
        <title>Isolation and identification of Cellulomonas shaoxiangyii sp. Nov. isolated from feces of the Tibetan antelopes (Pantholops hodgsonii) in the Qinghai-Tibet plateau of China.</title>
        <authorList>
            <person name="Tian Z."/>
        </authorList>
    </citation>
    <scope>NUCLEOTIDE SEQUENCE [LARGE SCALE GENOMIC DNA]</scope>
    <source>
        <strain evidence="2 3">Z28</strain>
    </source>
</reference>
<organism evidence="2 3">
    <name type="scientific">Cellulomonas shaoxiangyii</name>
    <dbReference type="NCBI Taxonomy" id="2566013"/>
    <lineage>
        <taxon>Bacteria</taxon>
        <taxon>Bacillati</taxon>
        <taxon>Actinomycetota</taxon>
        <taxon>Actinomycetes</taxon>
        <taxon>Micrococcales</taxon>
        <taxon>Cellulomonadaceae</taxon>
        <taxon>Cellulomonas</taxon>
    </lineage>
</organism>
<proteinExistence type="predicted"/>
<evidence type="ECO:0000313" key="3">
    <source>
        <dbReference type="Proteomes" id="UP000296469"/>
    </source>
</evidence>
<protein>
    <submittedName>
        <fullName evidence="2">Uncharacterized protein</fullName>
    </submittedName>
</protein>
<dbReference type="AlphaFoldDB" id="A0A4P7SNR0"/>
<accession>A0A4P7SNR0</accession>
<dbReference type="OrthoDB" id="4830009at2"/>
<dbReference type="KEGG" id="celz:E5225_14485"/>
<evidence type="ECO:0000313" key="2">
    <source>
        <dbReference type="EMBL" id="QCB94584.1"/>
    </source>
</evidence>
<evidence type="ECO:0000256" key="1">
    <source>
        <dbReference type="SAM" id="Phobius"/>
    </source>
</evidence>
<dbReference type="RefSeq" id="WP_135973356.1">
    <property type="nucleotide sequence ID" value="NZ_CP039291.1"/>
</dbReference>
<keyword evidence="1" id="KW-1133">Transmembrane helix</keyword>
<gene>
    <name evidence="2" type="ORF">E5225_14485</name>
</gene>
<keyword evidence="1" id="KW-0812">Transmembrane</keyword>
<feature type="transmembrane region" description="Helical" evidence="1">
    <location>
        <begin position="80"/>
        <end position="107"/>
    </location>
</feature>